<organism evidence="2 3">
    <name type="scientific">Suilimivivens aceti</name>
    <dbReference type="NCBI Taxonomy" id="2981774"/>
    <lineage>
        <taxon>Bacteria</taxon>
        <taxon>Bacillati</taxon>
        <taxon>Bacillota</taxon>
        <taxon>Clostridia</taxon>
        <taxon>Lachnospirales</taxon>
        <taxon>Lachnospiraceae</taxon>
        <taxon>Suilimivivens</taxon>
    </lineage>
</organism>
<feature type="transmembrane region" description="Helical" evidence="1">
    <location>
        <begin position="44"/>
        <end position="68"/>
    </location>
</feature>
<feature type="transmembrane region" description="Helical" evidence="1">
    <location>
        <begin position="298"/>
        <end position="316"/>
    </location>
</feature>
<keyword evidence="3" id="KW-1185">Reference proteome</keyword>
<gene>
    <name evidence="2" type="ORF">OCV77_15325</name>
</gene>
<feature type="transmembrane region" description="Helical" evidence="1">
    <location>
        <begin position="399"/>
        <end position="419"/>
    </location>
</feature>
<sequence length="711" mass="81130">MNTLVHTGSFLGNLTGTVLFLYFQGCGILFSGFLLRKKDMITRLLCGSVLGSVLLMWIPALFSFIFGFSKLSHILAAGSCTLILFLLDFFKAENAPYHLPSRECIRAFLKKHRIFLILCSTTFILFAYMLSTHTLLVKEDGLHTGQCSYGDINFHLGVITGISVQQTFPPEYTISPGHRLCYPFLCDSISSSLYTFGASLRYAYMFPMYFAILQVMTGFYCFAYTWLKKVSKACLAWFLFFYNGGLGFLYFLDWTNNKTYFFQNIFTEYYQTPTNLISNNIRFVNVIVDMLLPQRATLFGYAVLFPCLWLLWRAVYHQEKDLFAFCALLVGALPMIHTHSFLAMAMVSASWLLMQLYHSLPHKLPIKKPGLFLCLSFFTGMSILQLFSHGEAGSDSPVFMKICLSVLALLFLFGITALCSYIKQNGCKELLFTWGIYLVIILMLALPQLFNWTFSQASGSGFTTSHFNWSNQGDPYLWFYIKNFGVIFLLLIPALIYCSKKTFAIICPAFLIWFVMELISFSPNTYDNNKLLYVVYLFLCCLCADYGDWIYQKAKRLPGVRLWTVCFLLFSCVSAILTLGREIVSDYTLYANNHVEAALYIEQSTPPDTVILTNDRHVNEITSLTGRNIVSGSPLLLSTHGIYDEQKVQDVKSMFEDPAASAALFEKYDVDYIMISSWERSSFALDETLFDQLFTCVFTSGDIRIYQIHQL</sequence>
<keyword evidence="1" id="KW-1133">Transmembrane helix</keyword>
<comment type="caution">
    <text evidence="2">The sequence shown here is derived from an EMBL/GenBank/DDBJ whole genome shotgun (WGS) entry which is preliminary data.</text>
</comment>
<name>A0ABT2T6G3_9FIRM</name>
<reference evidence="2 3" key="1">
    <citation type="journal article" date="2021" name="ISME Commun">
        <title>Automated analysis of genomic sequences facilitates high-throughput and comprehensive description of bacteria.</title>
        <authorList>
            <person name="Hitch T.C.A."/>
        </authorList>
    </citation>
    <scope>NUCLEOTIDE SEQUENCE [LARGE SCALE GENOMIC DNA]</scope>
    <source>
        <strain evidence="2 3">Sanger_18</strain>
    </source>
</reference>
<evidence type="ECO:0000313" key="2">
    <source>
        <dbReference type="EMBL" id="MCU6745847.1"/>
    </source>
</evidence>
<feature type="transmembrane region" description="Helical" evidence="1">
    <location>
        <begin position="202"/>
        <end position="227"/>
    </location>
</feature>
<feature type="transmembrane region" description="Helical" evidence="1">
    <location>
        <begin position="477"/>
        <end position="496"/>
    </location>
</feature>
<keyword evidence="1" id="KW-0472">Membrane</keyword>
<feature type="transmembrane region" description="Helical" evidence="1">
    <location>
        <begin position="322"/>
        <end position="349"/>
    </location>
</feature>
<protein>
    <recommendedName>
        <fullName evidence="4">Glycosyltransferase RgtA/B/C/D-like domain-containing protein</fullName>
    </recommendedName>
</protein>
<feature type="transmembrane region" description="Helical" evidence="1">
    <location>
        <begin position="503"/>
        <end position="521"/>
    </location>
</feature>
<keyword evidence="1" id="KW-0812">Transmembrane</keyword>
<feature type="transmembrane region" description="Helical" evidence="1">
    <location>
        <begin position="14"/>
        <end position="35"/>
    </location>
</feature>
<dbReference type="Proteomes" id="UP001652432">
    <property type="component" value="Unassembled WGS sequence"/>
</dbReference>
<evidence type="ECO:0000256" key="1">
    <source>
        <dbReference type="SAM" id="Phobius"/>
    </source>
</evidence>
<feature type="transmembrane region" description="Helical" evidence="1">
    <location>
        <begin position="234"/>
        <end position="252"/>
    </location>
</feature>
<evidence type="ECO:0000313" key="3">
    <source>
        <dbReference type="Proteomes" id="UP001652432"/>
    </source>
</evidence>
<feature type="transmembrane region" description="Helical" evidence="1">
    <location>
        <begin position="74"/>
        <end position="92"/>
    </location>
</feature>
<feature type="transmembrane region" description="Helical" evidence="1">
    <location>
        <begin position="533"/>
        <end position="550"/>
    </location>
</feature>
<feature type="transmembrane region" description="Helical" evidence="1">
    <location>
        <begin position="431"/>
        <end position="450"/>
    </location>
</feature>
<feature type="transmembrane region" description="Helical" evidence="1">
    <location>
        <begin position="113"/>
        <end position="131"/>
    </location>
</feature>
<feature type="transmembrane region" description="Helical" evidence="1">
    <location>
        <begin position="562"/>
        <end position="580"/>
    </location>
</feature>
<dbReference type="EMBL" id="JAOQKJ010000018">
    <property type="protein sequence ID" value="MCU6745847.1"/>
    <property type="molecule type" value="Genomic_DNA"/>
</dbReference>
<accession>A0ABT2T6G3</accession>
<proteinExistence type="predicted"/>
<evidence type="ECO:0008006" key="4">
    <source>
        <dbReference type="Google" id="ProtNLM"/>
    </source>
</evidence>
<dbReference type="RefSeq" id="WP_262575879.1">
    <property type="nucleotide sequence ID" value="NZ_JAOQKJ010000018.1"/>
</dbReference>